<evidence type="ECO:0000313" key="2">
    <source>
        <dbReference type="Proteomes" id="UP000061018"/>
    </source>
</evidence>
<dbReference type="AlphaFoldDB" id="A0A0K2B6J4"/>
<dbReference type="RefSeq" id="WP_053143399.1">
    <property type="nucleotide sequence ID" value="NZ_CP012383.1"/>
</dbReference>
<dbReference type="Proteomes" id="UP000061018">
    <property type="component" value="Plasmid pSAM1"/>
</dbReference>
<organism evidence="1 2">
    <name type="scientific">Streptomyces ambofaciens (strain ATCC 23877 / 3486 / DSM 40053 / JCM 4204 / NBRC 12836 / NRRL B-2516)</name>
    <dbReference type="NCBI Taxonomy" id="278992"/>
    <lineage>
        <taxon>Bacteria</taxon>
        <taxon>Bacillati</taxon>
        <taxon>Actinomycetota</taxon>
        <taxon>Actinomycetes</taxon>
        <taxon>Kitasatosporales</taxon>
        <taxon>Streptomycetaceae</taxon>
        <taxon>Streptomyces</taxon>
    </lineage>
</organism>
<geneLocation type="plasmid" evidence="1 2">
    <name>pSAM1</name>
</geneLocation>
<proteinExistence type="predicted"/>
<dbReference type="InterPro" id="IPR010064">
    <property type="entry name" value="HK97-gp10_tail"/>
</dbReference>
<reference evidence="2" key="1">
    <citation type="journal article" date="2015" name="J. Biotechnol.">
        <title>Complete genome sequence of Streptomyces ambofaciens ATCC 23877, the spiramycin producer.</title>
        <authorList>
            <person name="Thibessard A."/>
            <person name="Haas D."/>
            <person name="Gerbaud C."/>
            <person name="Aigle B."/>
            <person name="Lautru S."/>
            <person name="Pernodet J.L."/>
            <person name="Leblond P."/>
        </authorList>
    </citation>
    <scope>NUCLEOTIDE SEQUENCE [LARGE SCALE GENOMIC DNA]</scope>
    <source>
        <strain evidence="2">ATCC 23877 / 3486 / DSM 40053 / JCM 4204 / NBRC 12836 / NRRL B-2516</strain>
        <plasmid evidence="2">pSAM1</plasmid>
    </source>
</reference>
<name>A0A0K2B6J4_STRA7</name>
<protein>
    <submittedName>
        <fullName evidence="1">PCQ3_46</fullName>
    </submittedName>
</protein>
<keyword evidence="1" id="KW-0614">Plasmid</keyword>
<dbReference type="KEGG" id="samb:SAM23877_p124"/>
<gene>
    <name evidence="1" type="ORF">SAM23877_p124</name>
</gene>
<evidence type="ECO:0000313" key="1">
    <source>
        <dbReference type="EMBL" id="AKZ60833.1"/>
    </source>
</evidence>
<dbReference type="Pfam" id="PF04883">
    <property type="entry name" value="HK97-gp10_like"/>
    <property type="match status" value="1"/>
</dbReference>
<sequence>MNLDDLADRLDAAADELGDTIERRVRRVGSAGVARIRANASGRPGPNVITGQYRASWRAVTSGIPYGAECTIGTNAPQGRRLEFGFVGPDSLGRVYNQPPFPHVQPALGHIEDTLHEQMLAAVGELLA</sequence>
<accession>A0A0K2B6J4</accession>
<dbReference type="EMBL" id="CP012383">
    <property type="protein sequence ID" value="AKZ60833.1"/>
    <property type="molecule type" value="Genomic_DNA"/>
</dbReference>